<feature type="transmembrane region" description="Helical" evidence="8">
    <location>
        <begin position="292"/>
        <end position="312"/>
    </location>
</feature>
<dbReference type="PANTHER" id="PTHR32507:SF8">
    <property type="entry name" value="CNH1P"/>
    <property type="match status" value="1"/>
</dbReference>
<keyword evidence="6" id="KW-0406">Ion transport</keyword>
<feature type="domain" description="Cation/H+ exchanger transmembrane" evidence="9">
    <location>
        <begin position="27"/>
        <end position="401"/>
    </location>
</feature>
<feature type="transmembrane region" description="Helical" evidence="8">
    <location>
        <begin position="44"/>
        <end position="66"/>
    </location>
</feature>
<gene>
    <name evidence="10" type="ORF">SAMN05660662_0909</name>
</gene>
<feature type="transmembrane region" description="Helical" evidence="8">
    <location>
        <begin position="238"/>
        <end position="257"/>
    </location>
</feature>
<dbReference type="STRING" id="1550231.SAMN05660662_0909"/>
<feature type="transmembrane region" description="Helical" evidence="8">
    <location>
        <begin position="381"/>
        <end position="406"/>
    </location>
</feature>
<dbReference type="InterPro" id="IPR006153">
    <property type="entry name" value="Cation/H_exchanger_TM"/>
</dbReference>
<evidence type="ECO:0000256" key="1">
    <source>
        <dbReference type="ARBA" id="ARBA00004651"/>
    </source>
</evidence>
<keyword evidence="7 8" id="KW-0472">Membrane</keyword>
<comment type="subcellular location">
    <subcellularLocation>
        <location evidence="1">Cell membrane</location>
        <topology evidence="1">Multi-pass membrane protein</topology>
    </subcellularLocation>
</comment>
<feature type="transmembrane region" description="Helical" evidence="8">
    <location>
        <begin position="104"/>
        <end position="127"/>
    </location>
</feature>
<reference evidence="11" key="1">
    <citation type="submission" date="2016-10" db="EMBL/GenBank/DDBJ databases">
        <authorList>
            <person name="Varghese N."/>
            <person name="Submissions S."/>
        </authorList>
    </citation>
    <scope>NUCLEOTIDE SEQUENCE [LARGE SCALE GENOMIC DNA]</scope>
    <source>
        <strain evidence="11">DSM 44268</strain>
    </source>
</reference>
<keyword evidence="3" id="KW-0050">Antiport</keyword>
<evidence type="ECO:0000259" key="9">
    <source>
        <dbReference type="Pfam" id="PF00999"/>
    </source>
</evidence>
<feature type="transmembrane region" description="Helical" evidence="8">
    <location>
        <begin position="318"/>
        <end position="339"/>
    </location>
</feature>
<dbReference type="PANTHER" id="PTHR32507">
    <property type="entry name" value="NA(+)/H(+) ANTIPORTER 1"/>
    <property type="match status" value="1"/>
</dbReference>
<keyword evidence="5 8" id="KW-1133">Transmembrane helix</keyword>
<feature type="transmembrane region" description="Helical" evidence="8">
    <location>
        <begin position="208"/>
        <end position="226"/>
    </location>
</feature>
<evidence type="ECO:0000256" key="5">
    <source>
        <dbReference type="ARBA" id="ARBA00022989"/>
    </source>
</evidence>
<protein>
    <submittedName>
        <fullName evidence="10">Sodium/proton antiporter, CPA1 family (TC 2.A.36)</fullName>
    </submittedName>
</protein>
<evidence type="ECO:0000256" key="4">
    <source>
        <dbReference type="ARBA" id="ARBA00022692"/>
    </source>
</evidence>
<evidence type="ECO:0000313" key="11">
    <source>
        <dbReference type="Proteomes" id="UP000199406"/>
    </source>
</evidence>
<feature type="transmembrane region" description="Helical" evidence="8">
    <location>
        <begin position="179"/>
        <end position="202"/>
    </location>
</feature>
<organism evidence="10 11">
    <name type="scientific">Blastococcus aurantiacus</name>
    <dbReference type="NCBI Taxonomy" id="1550231"/>
    <lineage>
        <taxon>Bacteria</taxon>
        <taxon>Bacillati</taxon>
        <taxon>Actinomycetota</taxon>
        <taxon>Actinomycetes</taxon>
        <taxon>Geodermatophilales</taxon>
        <taxon>Geodermatophilaceae</taxon>
        <taxon>Blastococcus</taxon>
    </lineage>
</organism>
<feature type="transmembrane region" description="Helical" evidence="8">
    <location>
        <begin position="12"/>
        <end position="32"/>
    </location>
</feature>
<dbReference type="Proteomes" id="UP000199406">
    <property type="component" value="Unassembled WGS sequence"/>
</dbReference>
<sequence length="420" mass="43222">MAARTIGQWLRMTIDVLLLVGGLLGIVVAALSSRLRRLPVSEPMVGLLVGIACGPAVLDLLPVAPLTEDQTWLHTATRLLLAVSVMSVALRYPFRDARSRLRPVLLLLAVAMPAMALITAGLSAAFLGVGLGAAALLGAALCPTDPVLASNVVTGAPAEEDLPARDRQVLSLESGANDGLALPLVLLAVALAGPLGTGAAVLESLWQVVGAVALGAAFGWLGGRALRAGEAHGSTDQGPLALFTVVLAFAVLGLSGIVRVDGVLAVFVCGLAFNLVATGSERTTDAPIDEAINRFLVIPLFIAVGAALPWSAWADLGWQGPALAVAILLLRRLPVLFVLRRPLGLRVPDAVHLGWFGPIGVSALFYLAMEAERLGADPTVLAAGTLVVAASTLVHGITAAPGRVLYRRRAAHRQGAGAQS</sequence>
<feature type="transmembrane region" description="Helical" evidence="8">
    <location>
        <begin position="72"/>
        <end position="92"/>
    </location>
</feature>
<evidence type="ECO:0000256" key="7">
    <source>
        <dbReference type="ARBA" id="ARBA00023136"/>
    </source>
</evidence>
<evidence type="ECO:0000313" key="10">
    <source>
        <dbReference type="EMBL" id="SDF05763.1"/>
    </source>
</evidence>
<dbReference type="Pfam" id="PF00999">
    <property type="entry name" value="Na_H_Exchanger"/>
    <property type="match status" value="1"/>
</dbReference>
<evidence type="ECO:0000256" key="2">
    <source>
        <dbReference type="ARBA" id="ARBA00022448"/>
    </source>
</evidence>
<dbReference type="GO" id="GO:0005886">
    <property type="term" value="C:plasma membrane"/>
    <property type="evidence" value="ECO:0007669"/>
    <property type="project" value="UniProtKB-SubCell"/>
</dbReference>
<evidence type="ECO:0000256" key="6">
    <source>
        <dbReference type="ARBA" id="ARBA00023065"/>
    </source>
</evidence>
<proteinExistence type="predicted"/>
<feature type="transmembrane region" description="Helical" evidence="8">
    <location>
        <begin position="351"/>
        <end position="369"/>
    </location>
</feature>
<evidence type="ECO:0000256" key="3">
    <source>
        <dbReference type="ARBA" id="ARBA00022449"/>
    </source>
</evidence>
<keyword evidence="4 8" id="KW-0812">Transmembrane</keyword>
<dbReference type="EMBL" id="FNBT01000001">
    <property type="protein sequence ID" value="SDF05763.1"/>
    <property type="molecule type" value="Genomic_DNA"/>
</dbReference>
<dbReference type="GO" id="GO:1902600">
    <property type="term" value="P:proton transmembrane transport"/>
    <property type="evidence" value="ECO:0007669"/>
    <property type="project" value="InterPro"/>
</dbReference>
<dbReference type="AlphaFoldDB" id="A0A1G7HZM2"/>
<keyword evidence="11" id="KW-1185">Reference proteome</keyword>
<name>A0A1G7HZM2_9ACTN</name>
<accession>A0A1G7HZM2</accession>
<keyword evidence="2" id="KW-0813">Transport</keyword>
<dbReference type="GO" id="GO:0015297">
    <property type="term" value="F:antiporter activity"/>
    <property type="evidence" value="ECO:0007669"/>
    <property type="project" value="UniProtKB-KW"/>
</dbReference>
<evidence type="ECO:0000256" key="8">
    <source>
        <dbReference type="SAM" id="Phobius"/>
    </source>
</evidence>